<accession>A0A0N4VI63</accession>
<feature type="signal peptide" evidence="1">
    <location>
        <begin position="1"/>
        <end position="22"/>
    </location>
</feature>
<dbReference type="AlphaFoldDB" id="A0A0N4VI63"/>
<keyword evidence="3" id="KW-1185">Reference proteome</keyword>
<sequence length="99" mass="11132">MGTRLVLFVGVLILADVSQMKSRLEDSRRNCSDKTFKTCAVVTLLRCSVQRSCGITKKNSDGICGTEFDDPHTLCMKAGIDKLVNPIENLRREREKRDV</sequence>
<keyword evidence="1" id="KW-0732">Signal</keyword>
<dbReference type="EMBL" id="UXUI01010342">
    <property type="protein sequence ID" value="VDD95108.1"/>
    <property type="molecule type" value="Genomic_DNA"/>
</dbReference>
<gene>
    <name evidence="2" type="ORF">EVEC_LOCUS9859</name>
</gene>
<name>A0A0N4VI63_ENTVE</name>
<evidence type="ECO:0000313" key="2">
    <source>
        <dbReference type="EMBL" id="VDD95108.1"/>
    </source>
</evidence>
<reference evidence="2 3" key="2">
    <citation type="submission" date="2018-10" db="EMBL/GenBank/DDBJ databases">
        <authorList>
            <consortium name="Pathogen Informatics"/>
        </authorList>
    </citation>
    <scope>NUCLEOTIDE SEQUENCE [LARGE SCALE GENOMIC DNA]</scope>
</reference>
<evidence type="ECO:0000313" key="3">
    <source>
        <dbReference type="Proteomes" id="UP000274131"/>
    </source>
</evidence>
<evidence type="ECO:0000256" key="1">
    <source>
        <dbReference type="SAM" id="SignalP"/>
    </source>
</evidence>
<dbReference type="WBParaSite" id="EVEC_0001051401-mRNA-1">
    <property type="protein sequence ID" value="EVEC_0001051401-mRNA-1"/>
    <property type="gene ID" value="EVEC_0001051401"/>
</dbReference>
<reference evidence="4" key="1">
    <citation type="submission" date="2017-02" db="UniProtKB">
        <authorList>
            <consortium name="WormBaseParasite"/>
        </authorList>
    </citation>
    <scope>IDENTIFICATION</scope>
</reference>
<feature type="chain" id="PRO_5043122993" evidence="1">
    <location>
        <begin position="23"/>
        <end position="99"/>
    </location>
</feature>
<protein>
    <submittedName>
        <fullName evidence="4">Secreted protein</fullName>
    </submittedName>
</protein>
<evidence type="ECO:0000313" key="4">
    <source>
        <dbReference type="WBParaSite" id="EVEC_0001051401-mRNA-1"/>
    </source>
</evidence>
<proteinExistence type="predicted"/>
<dbReference type="Proteomes" id="UP000274131">
    <property type="component" value="Unassembled WGS sequence"/>
</dbReference>
<organism evidence="4">
    <name type="scientific">Enterobius vermicularis</name>
    <name type="common">Human pinworm</name>
    <dbReference type="NCBI Taxonomy" id="51028"/>
    <lineage>
        <taxon>Eukaryota</taxon>
        <taxon>Metazoa</taxon>
        <taxon>Ecdysozoa</taxon>
        <taxon>Nematoda</taxon>
        <taxon>Chromadorea</taxon>
        <taxon>Rhabditida</taxon>
        <taxon>Spirurina</taxon>
        <taxon>Oxyuridomorpha</taxon>
        <taxon>Oxyuroidea</taxon>
        <taxon>Oxyuridae</taxon>
        <taxon>Enterobius</taxon>
    </lineage>
</organism>